<name>A0A4S9C5M7_AURPU</name>
<dbReference type="Gene3D" id="3.30.1330.40">
    <property type="entry name" value="RutC-like"/>
    <property type="match status" value="1"/>
</dbReference>
<sequence length="127" mass="13617">MSSKIVIYTGKAPAPLPVYSQAITANGVVYCSGSIALDPRSDDLIPGDIKAHAKQCIENLSAVLEGAGSSLEKVVKVNVYLSDMADFEDMNEVYSTYWGSKKPCRTCVAVKTLPLDTDIEIDCIAVL</sequence>
<protein>
    <recommendedName>
        <fullName evidence="3">YjgF-like protein</fullName>
    </recommendedName>
</protein>
<accession>A0A4S9C5M7</accession>
<dbReference type="PANTHER" id="PTHR11803">
    <property type="entry name" value="2-IMINOBUTANOATE/2-IMINOPROPANOATE DEAMINASE RIDA"/>
    <property type="match status" value="1"/>
</dbReference>
<dbReference type="GO" id="GO:0019239">
    <property type="term" value="F:deaminase activity"/>
    <property type="evidence" value="ECO:0007669"/>
    <property type="project" value="TreeGrafter"/>
</dbReference>
<comment type="caution">
    <text evidence="2">The sequence shown here is derived from an EMBL/GenBank/DDBJ whole genome shotgun (WGS) entry which is preliminary data.</text>
</comment>
<dbReference type="AlphaFoldDB" id="A0A4S9C5M7"/>
<comment type="similarity">
    <text evidence="1">Belongs to the RutC family.</text>
</comment>
<dbReference type="CDD" id="cd00448">
    <property type="entry name" value="YjgF_YER057c_UK114_family"/>
    <property type="match status" value="1"/>
</dbReference>
<dbReference type="GO" id="GO:0005829">
    <property type="term" value="C:cytosol"/>
    <property type="evidence" value="ECO:0007669"/>
    <property type="project" value="TreeGrafter"/>
</dbReference>
<dbReference type="InterPro" id="IPR035959">
    <property type="entry name" value="RutC-like_sf"/>
</dbReference>
<evidence type="ECO:0000256" key="1">
    <source>
        <dbReference type="ARBA" id="ARBA00010552"/>
    </source>
</evidence>
<reference evidence="2" key="1">
    <citation type="submission" date="2018-10" db="EMBL/GenBank/DDBJ databases">
        <title>Fifty Aureobasidium pullulans genomes reveal a recombining polyextremotolerant generalist.</title>
        <authorList>
            <person name="Gostincar C."/>
            <person name="Turk M."/>
            <person name="Zajc J."/>
            <person name="Gunde-Cimerman N."/>
        </authorList>
    </citation>
    <scope>NUCLEOTIDE SEQUENCE [LARGE SCALE GENOMIC DNA]</scope>
    <source>
        <strain evidence="2">EXF-10085</strain>
    </source>
</reference>
<dbReference type="Pfam" id="PF01042">
    <property type="entry name" value="Ribonuc_L-PSP"/>
    <property type="match status" value="1"/>
</dbReference>
<dbReference type="SUPFAM" id="SSF55298">
    <property type="entry name" value="YjgF-like"/>
    <property type="match status" value="1"/>
</dbReference>
<dbReference type="InterPro" id="IPR006056">
    <property type="entry name" value="RidA"/>
</dbReference>
<gene>
    <name evidence="2" type="ORF">D6D13_09301</name>
</gene>
<dbReference type="InterPro" id="IPR006175">
    <property type="entry name" value="YjgF/YER057c/UK114"/>
</dbReference>
<dbReference type="GO" id="GO:0005739">
    <property type="term" value="C:mitochondrion"/>
    <property type="evidence" value="ECO:0007669"/>
    <property type="project" value="UniProtKB-ARBA"/>
</dbReference>
<dbReference type="EMBL" id="QZAS01000054">
    <property type="protein sequence ID" value="THX00837.1"/>
    <property type="molecule type" value="Genomic_DNA"/>
</dbReference>
<dbReference type="FunFam" id="3.30.1330.40:FF:000001">
    <property type="entry name" value="L-PSP family endoribonuclease"/>
    <property type="match status" value="1"/>
</dbReference>
<evidence type="ECO:0008006" key="3">
    <source>
        <dbReference type="Google" id="ProtNLM"/>
    </source>
</evidence>
<dbReference type="NCBIfam" id="TIGR00004">
    <property type="entry name" value="Rid family detoxifying hydrolase"/>
    <property type="match status" value="1"/>
</dbReference>
<organism evidence="2">
    <name type="scientific">Aureobasidium pullulans</name>
    <name type="common">Black yeast</name>
    <name type="synonym">Pullularia pullulans</name>
    <dbReference type="NCBI Taxonomy" id="5580"/>
    <lineage>
        <taxon>Eukaryota</taxon>
        <taxon>Fungi</taxon>
        <taxon>Dikarya</taxon>
        <taxon>Ascomycota</taxon>
        <taxon>Pezizomycotina</taxon>
        <taxon>Dothideomycetes</taxon>
        <taxon>Dothideomycetidae</taxon>
        <taxon>Dothideales</taxon>
        <taxon>Saccotheciaceae</taxon>
        <taxon>Aureobasidium</taxon>
    </lineage>
</organism>
<proteinExistence type="inferred from homology"/>
<dbReference type="PANTHER" id="PTHR11803:SF22">
    <property type="entry name" value="ENDORIBONUCLEASE FAMILY PROTEIN BRT1, PUTATIVE (AFU_ORTHOLOGUE AFUA_5G03780)-RELATED"/>
    <property type="match status" value="1"/>
</dbReference>
<evidence type="ECO:0000313" key="2">
    <source>
        <dbReference type="EMBL" id="THX00837.1"/>
    </source>
</evidence>